<evidence type="ECO:0000313" key="7">
    <source>
        <dbReference type="EMBL" id="SDR89865.1"/>
    </source>
</evidence>
<feature type="region of interest" description="Disordered" evidence="5">
    <location>
        <begin position="482"/>
        <end position="501"/>
    </location>
</feature>
<dbReference type="AlphaFoldDB" id="A0A1H1MTX7"/>
<evidence type="ECO:0000256" key="2">
    <source>
        <dbReference type="ARBA" id="ARBA00022737"/>
    </source>
</evidence>
<dbReference type="Pfam" id="PF13091">
    <property type="entry name" value="PLDc_2"/>
    <property type="match status" value="1"/>
</dbReference>
<organism evidence="7 8">
    <name type="scientific">Actinopolymorpha singaporensis</name>
    <dbReference type="NCBI Taxonomy" id="117157"/>
    <lineage>
        <taxon>Bacteria</taxon>
        <taxon>Bacillati</taxon>
        <taxon>Actinomycetota</taxon>
        <taxon>Actinomycetes</taxon>
        <taxon>Propionibacteriales</taxon>
        <taxon>Actinopolymorphaceae</taxon>
        <taxon>Actinopolymorpha</taxon>
    </lineage>
</organism>
<dbReference type="InterPro" id="IPR025202">
    <property type="entry name" value="PLD-like_dom"/>
</dbReference>
<dbReference type="Proteomes" id="UP000198983">
    <property type="component" value="Chromosome I"/>
</dbReference>
<dbReference type="GO" id="GO:0004630">
    <property type="term" value="F:phospholipase D activity"/>
    <property type="evidence" value="ECO:0007669"/>
    <property type="project" value="UniProtKB-EC"/>
</dbReference>
<dbReference type="OrthoDB" id="8828485at2"/>
<sequence length="534" mass="59962">MTDQEWFLTAAERGNHATELDHRRGDGAAAWSGGNTVTPLVHGATYFARLVEVVTATEAGDVIMFTDWRGDPDERLDEPGAEVSRVLCEAAGRGVIVKGLIWRSHWDRLAFSAEQNRHLGEDINAAGGECIRDMRVRPGGSHHQKFVVVRHARHPERDVAFAGGIDLCHSRRDTSEHHGDPQRQPMSDVYGPHPPWHDIQLEIRGPAVGDLEFSFRERWNDPTPVSLNPAYRVADVLRRDDDDPSTLPAQPSDPSPVGTHLVQVLRTYPSRRPRYPFAPDGERSIARAYRKVLARAHRLVYVEDQYLWSDDVASCFADALAANSDLLLVAVIPHHPDQDGRLSLPMNLVGRRQALDLLNAAAPGRVGVYGIENHHSNPVYVHAKVCVIDDVWASVGSDNFNRRSWTHDSELSCAVIDQVRDIREPRVVDRHGDGARVFARNLRLELAREHLDRDPGDDADLVDPGSLFTAFAEAAQRLQHWHDSERTGLRPPGRLRPYQLPRLSPSTMRWAGLAYRTVADPDGRPRHLRRTHTF</sequence>
<keyword evidence="8" id="KW-1185">Reference proteome</keyword>
<reference evidence="7 8" key="1">
    <citation type="submission" date="2016-10" db="EMBL/GenBank/DDBJ databases">
        <authorList>
            <person name="de Groot N.N."/>
        </authorList>
    </citation>
    <scope>NUCLEOTIDE SEQUENCE [LARGE SCALE GENOMIC DNA]</scope>
    <source>
        <strain evidence="7 8">DSM 22024</strain>
    </source>
</reference>
<evidence type="ECO:0000256" key="5">
    <source>
        <dbReference type="SAM" id="MobiDB-lite"/>
    </source>
</evidence>
<evidence type="ECO:0000256" key="1">
    <source>
        <dbReference type="ARBA" id="ARBA00000798"/>
    </source>
</evidence>
<feature type="domain" description="PLD phosphodiesterase" evidence="6">
    <location>
        <begin position="377"/>
        <end position="404"/>
    </location>
</feature>
<dbReference type="Gene3D" id="3.30.870.10">
    <property type="entry name" value="Endonuclease Chain A"/>
    <property type="match status" value="2"/>
</dbReference>
<name>A0A1H1MTX7_9ACTN</name>
<dbReference type="STRING" id="117157.SAMN04489717_0949"/>
<dbReference type="PANTHER" id="PTHR18896:SF76">
    <property type="entry name" value="PHOSPHOLIPASE"/>
    <property type="match status" value="1"/>
</dbReference>
<dbReference type="PANTHER" id="PTHR18896">
    <property type="entry name" value="PHOSPHOLIPASE D"/>
    <property type="match status" value="1"/>
</dbReference>
<evidence type="ECO:0000313" key="8">
    <source>
        <dbReference type="Proteomes" id="UP000198983"/>
    </source>
</evidence>
<evidence type="ECO:0000256" key="4">
    <source>
        <dbReference type="ARBA" id="ARBA00023098"/>
    </source>
</evidence>
<dbReference type="InterPro" id="IPR001736">
    <property type="entry name" value="PLipase_D/transphosphatidylase"/>
</dbReference>
<evidence type="ECO:0000259" key="6">
    <source>
        <dbReference type="PROSITE" id="PS50035"/>
    </source>
</evidence>
<dbReference type="SMART" id="SM00155">
    <property type="entry name" value="PLDc"/>
    <property type="match status" value="2"/>
</dbReference>
<dbReference type="RefSeq" id="WP_092650887.1">
    <property type="nucleotide sequence ID" value="NZ_LT629732.1"/>
</dbReference>
<dbReference type="CDD" id="cd09105">
    <property type="entry name" value="PLDc_vPLD1_2_like_2"/>
    <property type="match status" value="1"/>
</dbReference>
<comment type="catalytic activity">
    <reaction evidence="1">
        <text>a 1,2-diacyl-sn-glycero-3-phosphocholine + H2O = a 1,2-diacyl-sn-glycero-3-phosphate + choline + H(+)</text>
        <dbReference type="Rhea" id="RHEA:14445"/>
        <dbReference type="ChEBI" id="CHEBI:15354"/>
        <dbReference type="ChEBI" id="CHEBI:15377"/>
        <dbReference type="ChEBI" id="CHEBI:15378"/>
        <dbReference type="ChEBI" id="CHEBI:57643"/>
        <dbReference type="ChEBI" id="CHEBI:58608"/>
        <dbReference type="EC" id="3.1.4.4"/>
    </reaction>
</comment>
<dbReference type="GO" id="GO:0009395">
    <property type="term" value="P:phospholipid catabolic process"/>
    <property type="evidence" value="ECO:0007669"/>
    <property type="project" value="TreeGrafter"/>
</dbReference>
<dbReference type="InterPro" id="IPR015679">
    <property type="entry name" value="PLipase_D_fam"/>
</dbReference>
<evidence type="ECO:0000256" key="3">
    <source>
        <dbReference type="ARBA" id="ARBA00022801"/>
    </source>
</evidence>
<gene>
    <name evidence="7" type="ORF">SAMN04489717_0949</name>
</gene>
<feature type="compositionally biased region" description="Low complexity" evidence="5">
    <location>
        <begin position="489"/>
        <end position="501"/>
    </location>
</feature>
<protein>
    <submittedName>
        <fullName evidence="7">Phosphatidylserine/phosphatidylglycerophosphate/cardiolipin synthase</fullName>
    </submittedName>
</protein>
<proteinExistence type="predicted"/>
<keyword evidence="3" id="KW-0378">Hydrolase</keyword>
<keyword evidence="4" id="KW-0443">Lipid metabolism</keyword>
<dbReference type="PROSITE" id="PS50035">
    <property type="entry name" value="PLD"/>
    <property type="match status" value="1"/>
</dbReference>
<dbReference type="SUPFAM" id="SSF56024">
    <property type="entry name" value="Phospholipase D/nuclease"/>
    <property type="match status" value="2"/>
</dbReference>
<accession>A0A1H1MTX7</accession>
<dbReference type="EMBL" id="LT629732">
    <property type="protein sequence ID" value="SDR89865.1"/>
    <property type="molecule type" value="Genomic_DNA"/>
</dbReference>
<keyword evidence="2" id="KW-0677">Repeat</keyword>